<evidence type="ECO:0000256" key="2">
    <source>
        <dbReference type="ARBA" id="ARBA00020243"/>
    </source>
</evidence>
<protein>
    <recommendedName>
        <fullName evidence="2">Protein NATD1</fullName>
    </recommendedName>
    <alternativeName>
        <fullName evidence="3">N-acetyltransferase domain-containing protein 1</fullName>
    </alternativeName>
</protein>
<dbReference type="PROSITE" id="PS51729">
    <property type="entry name" value="GNAT_YJDJ"/>
    <property type="match status" value="1"/>
</dbReference>
<dbReference type="AlphaFoldDB" id="A0AAN9VXZ4"/>
<evidence type="ECO:0000313" key="6">
    <source>
        <dbReference type="Proteomes" id="UP001378592"/>
    </source>
</evidence>
<evidence type="ECO:0000313" key="5">
    <source>
        <dbReference type="EMBL" id="KAK7872001.1"/>
    </source>
</evidence>
<dbReference type="Pfam" id="PF14542">
    <property type="entry name" value="Acetyltransf_CG"/>
    <property type="match status" value="1"/>
</dbReference>
<dbReference type="Gene3D" id="3.40.630.30">
    <property type="match status" value="1"/>
</dbReference>
<dbReference type="EMBL" id="JAZDUA010000030">
    <property type="protein sequence ID" value="KAK7872001.1"/>
    <property type="molecule type" value="Genomic_DNA"/>
</dbReference>
<keyword evidence="6" id="KW-1185">Reference proteome</keyword>
<accession>A0AAN9VXZ4</accession>
<evidence type="ECO:0000256" key="3">
    <source>
        <dbReference type="ARBA" id="ARBA00031876"/>
    </source>
</evidence>
<dbReference type="Proteomes" id="UP001378592">
    <property type="component" value="Unassembled WGS sequence"/>
</dbReference>
<dbReference type="SUPFAM" id="SSF55729">
    <property type="entry name" value="Acyl-CoA N-acyltransferases (Nat)"/>
    <property type="match status" value="1"/>
</dbReference>
<comment type="similarity">
    <text evidence="1">Belongs to the NATD1 family.</text>
</comment>
<dbReference type="InterPro" id="IPR045057">
    <property type="entry name" value="Gcn5-rel_NAT"/>
</dbReference>
<dbReference type="PANTHER" id="PTHR31435">
    <property type="entry name" value="PROTEIN NATD1"/>
    <property type="match status" value="1"/>
</dbReference>
<name>A0AAN9VXZ4_9ORTH</name>
<dbReference type="PANTHER" id="PTHR31435:SF9">
    <property type="entry name" value="PROTEIN NATD1"/>
    <property type="match status" value="1"/>
</dbReference>
<sequence>MLRSMRLLHASLRSGVNLTFPSSSRLASSQMPELQRDNVNKRFYIELNLDKATIDYELIDSNTLDLQHTNVPNSLQGKGVGKIIAKEVFEYCKTNGIKMKLTCEFLQKFYEDNKNDYTTSII</sequence>
<feature type="domain" description="N-acetyltransferase" evidence="4">
    <location>
        <begin position="35"/>
        <end position="122"/>
    </location>
</feature>
<evidence type="ECO:0000256" key="1">
    <source>
        <dbReference type="ARBA" id="ARBA00006233"/>
    </source>
</evidence>
<organism evidence="5 6">
    <name type="scientific">Gryllus longicercus</name>
    <dbReference type="NCBI Taxonomy" id="2509291"/>
    <lineage>
        <taxon>Eukaryota</taxon>
        <taxon>Metazoa</taxon>
        <taxon>Ecdysozoa</taxon>
        <taxon>Arthropoda</taxon>
        <taxon>Hexapoda</taxon>
        <taxon>Insecta</taxon>
        <taxon>Pterygota</taxon>
        <taxon>Neoptera</taxon>
        <taxon>Polyneoptera</taxon>
        <taxon>Orthoptera</taxon>
        <taxon>Ensifera</taxon>
        <taxon>Gryllidea</taxon>
        <taxon>Grylloidea</taxon>
        <taxon>Gryllidae</taxon>
        <taxon>Gryllinae</taxon>
        <taxon>Gryllus</taxon>
    </lineage>
</organism>
<dbReference type="InterPro" id="IPR016181">
    <property type="entry name" value="Acyl_CoA_acyltransferase"/>
</dbReference>
<proteinExistence type="inferred from homology"/>
<reference evidence="5 6" key="1">
    <citation type="submission" date="2024-03" db="EMBL/GenBank/DDBJ databases">
        <title>The genome assembly and annotation of the cricket Gryllus longicercus Weissman &amp; Gray.</title>
        <authorList>
            <person name="Szrajer S."/>
            <person name="Gray D."/>
            <person name="Ylla G."/>
        </authorList>
    </citation>
    <scope>NUCLEOTIDE SEQUENCE [LARGE SCALE GENOMIC DNA]</scope>
    <source>
        <strain evidence="5">DAG 2021-001</strain>
        <tissue evidence="5">Whole body minus gut</tissue>
    </source>
</reference>
<comment type="caution">
    <text evidence="5">The sequence shown here is derived from an EMBL/GenBank/DDBJ whole genome shotgun (WGS) entry which is preliminary data.</text>
</comment>
<dbReference type="InterPro" id="IPR031165">
    <property type="entry name" value="GNAT_YJDJ"/>
</dbReference>
<evidence type="ECO:0000259" key="4">
    <source>
        <dbReference type="PROSITE" id="PS51729"/>
    </source>
</evidence>
<gene>
    <name evidence="5" type="ORF">R5R35_004517</name>
</gene>